<dbReference type="EMBL" id="JAHUTI010089478">
    <property type="protein sequence ID" value="MED6261008.1"/>
    <property type="molecule type" value="Genomic_DNA"/>
</dbReference>
<comment type="caution">
    <text evidence="2">The sequence shown here is derived from an EMBL/GenBank/DDBJ whole genome shotgun (WGS) entry which is preliminary data.</text>
</comment>
<evidence type="ECO:0000313" key="2">
    <source>
        <dbReference type="EMBL" id="MED6261008.1"/>
    </source>
</evidence>
<organism evidence="2 3">
    <name type="scientific">Ataeniobius toweri</name>
    <dbReference type="NCBI Taxonomy" id="208326"/>
    <lineage>
        <taxon>Eukaryota</taxon>
        <taxon>Metazoa</taxon>
        <taxon>Chordata</taxon>
        <taxon>Craniata</taxon>
        <taxon>Vertebrata</taxon>
        <taxon>Euteleostomi</taxon>
        <taxon>Actinopterygii</taxon>
        <taxon>Neopterygii</taxon>
        <taxon>Teleostei</taxon>
        <taxon>Neoteleostei</taxon>
        <taxon>Acanthomorphata</taxon>
        <taxon>Ovalentaria</taxon>
        <taxon>Atherinomorphae</taxon>
        <taxon>Cyprinodontiformes</taxon>
        <taxon>Goodeidae</taxon>
        <taxon>Ataeniobius</taxon>
    </lineage>
</organism>
<feature type="region of interest" description="Disordered" evidence="1">
    <location>
        <begin position="1"/>
        <end position="24"/>
    </location>
</feature>
<keyword evidence="3" id="KW-1185">Reference proteome</keyword>
<evidence type="ECO:0000256" key="1">
    <source>
        <dbReference type="SAM" id="MobiDB-lite"/>
    </source>
</evidence>
<proteinExistence type="predicted"/>
<accession>A0ABU7CE13</accession>
<sequence>MPSLRAAADSDKVISSESVQQQEMGADYPPLRDLGVLLSHQRASQKVGTGERGNMRQLTFVSLCPRYPYEEVGNSTSNLQLTQQQMARSCLLCFNSQVCLCEQQTLN</sequence>
<evidence type="ECO:0000313" key="3">
    <source>
        <dbReference type="Proteomes" id="UP001345963"/>
    </source>
</evidence>
<name>A0ABU7CE13_9TELE</name>
<gene>
    <name evidence="2" type="ORF">ATANTOWER_032601</name>
</gene>
<reference evidence="2 3" key="1">
    <citation type="submission" date="2021-07" db="EMBL/GenBank/DDBJ databases">
        <authorList>
            <person name="Palmer J.M."/>
        </authorList>
    </citation>
    <scope>NUCLEOTIDE SEQUENCE [LARGE SCALE GENOMIC DNA]</scope>
    <source>
        <strain evidence="2 3">AT_MEX2019</strain>
        <tissue evidence="2">Muscle</tissue>
    </source>
</reference>
<protein>
    <submittedName>
        <fullName evidence="2">Uncharacterized protein</fullName>
    </submittedName>
</protein>
<dbReference type="Proteomes" id="UP001345963">
    <property type="component" value="Unassembled WGS sequence"/>
</dbReference>